<accession>A0A0U0T320</accession>
<evidence type="ECO:0000313" key="1">
    <source>
        <dbReference type="EMBL" id="COX24119.1"/>
    </source>
</evidence>
<organism evidence="1 2">
    <name type="scientific">Mycobacterium tuberculosis</name>
    <dbReference type="NCBI Taxonomy" id="1773"/>
    <lineage>
        <taxon>Bacteria</taxon>
        <taxon>Bacillati</taxon>
        <taxon>Actinomycetota</taxon>
        <taxon>Actinomycetes</taxon>
        <taxon>Mycobacteriales</taxon>
        <taxon>Mycobacteriaceae</taxon>
        <taxon>Mycobacterium</taxon>
        <taxon>Mycobacterium tuberculosis complex</taxon>
    </lineage>
</organism>
<name>A0A0U0T320_MYCTX</name>
<reference evidence="2" key="1">
    <citation type="submission" date="2015-03" db="EMBL/GenBank/DDBJ databases">
        <authorList>
            <consortium name="Pathogen Informatics"/>
        </authorList>
    </citation>
    <scope>NUCLEOTIDE SEQUENCE [LARGE SCALE GENOMIC DNA]</scope>
    <source>
        <strain evidence="2">K00500041</strain>
    </source>
</reference>
<proteinExistence type="predicted"/>
<dbReference type="Proteomes" id="UP000038802">
    <property type="component" value="Unassembled WGS sequence"/>
</dbReference>
<evidence type="ECO:0000313" key="2">
    <source>
        <dbReference type="Proteomes" id="UP000038802"/>
    </source>
</evidence>
<sequence length="35" mass="3421">MSTATTAARCSTGSRISARCTAIAVSTCAVRSATG</sequence>
<protein>
    <submittedName>
        <fullName evidence="1">Uncharacterized protein</fullName>
    </submittedName>
</protein>
<dbReference type="EMBL" id="CSAE01001043">
    <property type="protein sequence ID" value="COX24119.1"/>
    <property type="molecule type" value="Genomic_DNA"/>
</dbReference>
<dbReference type="AlphaFoldDB" id="A0A0U0T320"/>
<gene>
    <name evidence="1" type="ORF">ERS007703_04957</name>
</gene>